<feature type="region of interest" description="Disordered" evidence="2">
    <location>
        <begin position="359"/>
        <end position="404"/>
    </location>
</feature>
<keyword evidence="6" id="KW-1185">Reference proteome</keyword>
<dbReference type="PANTHER" id="PTHR15583:SF21">
    <property type="entry name" value="INTERLEUKIN-17 RECEPTOR E-LIKE"/>
    <property type="match status" value="1"/>
</dbReference>
<dbReference type="EMBL" id="JANIIK010000117">
    <property type="protein sequence ID" value="KAJ3586017.1"/>
    <property type="molecule type" value="Genomic_DNA"/>
</dbReference>
<proteinExistence type="predicted"/>
<feature type="compositionally biased region" description="Basic and acidic residues" evidence="2">
    <location>
        <begin position="359"/>
        <end position="386"/>
    </location>
</feature>
<keyword evidence="3" id="KW-1133">Transmembrane helix</keyword>
<evidence type="ECO:0000313" key="6">
    <source>
        <dbReference type="Proteomes" id="UP001148018"/>
    </source>
</evidence>
<name>A0A9Q0I402_9TELE</name>
<organism evidence="5 6">
    <name type="scientific">Muraenolepis orangiensis</name>
    <name type="common">Patagonian moray cod</name>
    <dbReference type="NCBI Taxonomy" id="630683"/>
    <lineage>
        <taxon>Eukaryota</taxon>
        <taxon>Metazoa</taxon>
        <taxon>Chordata</taxon>
        <taxon>Craniata</taxon>
        <taxon>Vertebrata</taxon>
        <taxon>Euteleostomi</taxon>
        <taxon>Actinopterygii</taxon>
        <taxon>Neopterygii</taxon>
        <taxon>Teleostei</taxon>
        <taxon>Neoteleostei</taxon>
        <taxon>Acanthomorphata</taxon>
        <taxon>Zeiogadaria</taxon>
        <taxon>Gadariae</taxon>
        <taxon>Gadiformes</taxon>
        <taxon>Muraenolepidoidei</taxon>
        <taxon>Muraenolepididae</taxon>
        <taxon>Muraenolepis</taxon>
    </lineage>
</organism>
<evidence type="ECO:0000256" key="4">
    <source>
        <dbReference type="SAM" id="SignalP"/>
    </source>
</evidence>
<keyword evidence="1 4" id="KW-0732">Signal</keyword>
<keyword evidence="3" id="KW-0812">Transmembrane</keyword>
<dbReference type="OrthoDB" id="9894203at2759"/>
<gene>
    <name evidence="5" type="ORF">NHX12_012419</name>
</gene>
<dbReference type="PANTHER" id="PTHR15583">
    <property type="entry name" value="INTERLEUKIN-17 RECEPTOR"/>
    <property type="match status" value="1"/>
</dbReference>
<reference evidence="5" key="1">
    <citation type="submission" date="2022-07" db="EMBL/GenBank/DDBJ databases">
        <title>Chromosome-level genome of Muraenolepis orangiensis.</title>
        <authorList>
            <person name="Kim J."/>
        </authorList>
    </citation>
    <scope>NUCLEOTIDE SEQUENCE</scope>
    <source>
        <strain evidence="5">KU_S4_2022</strain>
        <tissue evidence="5">Muscle</tissue>
    </source>
</reference>
<evidence type="ECO:0000256" key="1">
    <source>
        <dbReference type="ARBA" id="ARBA00022729"/>
    </source>
</evidence>
<dbReference type="Proteomes" id="UP001148018">
    <property type="component" value="Unassembled WGS sequence"/>
</dbReference>
<evidence type="ECO:0008006" key="7">
    <source>
        <dbReference type="Google" id="ProtNLM"/>
    </source>
</evidence>
<evidence type="ECO:0000313" key="5">
    <source>
        <dbReference type="EMBL" id="KAJ3586017.1"/>
    </source>
</evidence>
<dbReference type="AlphaFoldDB" id="A0A9Q0I402"/>
<keyword evidence="3" id="KW-0472">Membrane</keyword>
<sequence length="534" mass="59948">MCLPGKSGAPLVMWWWWCVVVVAWTARRALAEERLRCESPSQEAHTWDSPLKFSSSTEDGQLCFSVNIWLRPEDPVPEFHLSVGPDSRSLNVTLRPGRQVRTMLCYRMNKELCKPDNSQFTIDPAKSLSVTLNVSYLLPCVCVQFYNISTLDKHSQMCLQFSLMNNHHIHCPFKADDNPTWEAQWLSLCGTQLLRENAEKPCVQVWRSEPAQLGRRILCPEYTHGRRGLFPVAVLVVGVALVLLVLLVFKVTKSRTAGWLSIHKPVLLVCSSGQPAHVSAVCALASILQGELCATVRMALWSQSSVRQSGAGAGGPSQEGSGVADLGPLPWLYGEWDAVQRAQGKVLVVWSPEAKKVFERTREQKTEPEKRRKHKGTCEGEERRGTTMDNLEEEEEEEEEDRRLKERTLKCGTEKAVLLEKDESAAAVCEGSSITDPVLRATLARLQGALRQPGRLHPVVLISLRGLNRHRDIPNELRAVPHYCLPGDFRGLIRELARAGWGDSGHGCWPRLLSKVTSLWLARRMSHRLKAWLP</sequence>
<evidence type="ECO:0000256" key="3">
    <source>
        <dbReference type="SAM" id="Phobius"/>
    </source>
</evidence>
<feature type="compositionally biased region" description="Acidic residues" evidence="2">
    <location>
        <begin position="390"/>
        <end position="400"/>
    </location>
</feature>
<comment type="caution">
    <text evidence="5">The sequence shown here is derived from an EMBL/GenBank/DDBJ whole genome shotgun (WGS) entry which is preliminary data.</text>
</comment>
<dbReference type="Gene3D" id="3.40.50.11530">
    <property type="match status" value="1"/>
</dbReference>
<feature type="signal peptide" evidence="4">
    <location>
        <begin position="1"/>
        <end position="31"/>
    </location>
</feature>
<accession>A0A9Q0I402</accession>
<feature type="chain" id="PRO_5040301786" description="SEFIR domain-containing protein" evidence="4">
    <location>
        <begin position="32"/>
        <end position="534"/>
    </location>
</feature>
<dbReference type="InterPro" id="IPR039465">
    <property type="entry name" value="IL-17_rcpt-like"/>
</dbReference>
<feature type="transmembrane region" description="Helical" evidence="3">
    <location>
        <begin position="228"/>
        <end position="249"/>
    </location>
</feature>
<dbReference type="GO" id="GO:0030368">
    <property type="term" value="F:interleukin-17 receptor activity"/>
    <property type="evidence" value="ECO:0007669"/>
    <property type="project" value="InterPro"/>
</dbReference>
<evidence type="ECO:0000256" key="2">
    <source>
        <dbReference type="SAM" id="MobiDB-lite"/>
    </source>
</evidence>
<protein>
    <recommendedName>
        <fullName evidence="7">SEFIR domain-containing protein</fullName>
    </recommendedName>
</protein>